<dbReference type="SUPFAM" id="SSF56524">
    <property type="entry name" value="Oxidoreductase molybdopterin-binding domain"/>
    <property type="match status" value="1"/>
</dbReference>
<name>A0ABU2N3K1_9PSEU</name>
<evidence type="ECO:0000256" key="2">
    <source>
        <dbReference type="ARBA" id="ARBA00022505"/>
    </source>
</evidence>
<keyword evidence="10" id="KW-1185">Reference proteome</keyword>
<evidence type="ECO:0000259" key="8">
    <source>
        <dbReference type="Pfam" id="PF03404"/>
    </source>
</evidence>
<keyword evidence="6" id="KW-0812">Transmembrane</keyword>
<dbReference type="Proteomes" id="UP001183202">
    <property type="component" value="Unassembled WGS sequence"/>
</dbReference>
<feature type="region of interest" description="Disordered" evidence="5">
    <location>
        <begin position="498"/>
        <end position="517"/>
    </location>
</feature>
<evidence type="ECO:0000313" key="9">
    <source>
        <dbReference type="EMBL" id="MDT0348500.1"/>
    </source>
</evidence>
<dbReference type="PANTHER" id="PTHR19372:SF7">
    <property type="entry name" value="SULFITE OXIDASE, MITOCHONDRIAL"/>
    <property type="match status" value="1"/>
</dbReference>
<proteinExistence type="predicted"/>
<organism evidence="9 10">
    <name type="scientific">Pseudonocardia charpentierae</name>
    <dbReference type="NCBI Taxonomy" id="3075545"/>
    <lineage>
        <taxon>Bacteria</taxon>
        <taxon>Bacillati</taxon>
        <taxon>Actinomycetota</taxon>
        <taxon>Actinomycetes</taxon>
        <taxon>Pseudonocardiales</taxon>
        <taxon>Pseudonocardiaceae</taxon>
        <taxon>Pseudonocardia</taxon>
    </lineage>
</organism>
<evidence type="ECO:0000259" key="7">
    <source>
        <dbReference type="Pfam" id="PF00174"/>
    </source>
</evidence>
<keyword evidence="4" id="KW-0560">Oxidoreductase</keyword>
<evidence type="ECO:0000256" key="5">
    <source>
        <dbReference type="SAM" id="MobiDB-lite"/>
    </source>
</evidence>
<evidence type="ECO:0000256" key="4">
    <source>
        <dbReference type="ARBA" id="ARBA00023002"/>
    </source>
</evidence>
<dbReference type="Pfam" id="PF00174">
    <property type="entry name" value="Oxidored_molyb"/>
    <property type="match status" value="1"/>
</dbReference>
<dbReference type="PANTHER" id="PTHR19372">
    <property type="entry name" value="SULFITE REDUCTASE"/>
    <property type="match status" value="1"/>
</dbReference>
<dbReference type="InterPro" id="IPR014756">
    <property type="entry name" value="Ig_E-set"/>
</dbReference>
<keyword evidence="2" id="KW-0500">Molybdenum</keyword>
<feature type="transmembrane region" description="Helical" evidence="6">
    <location>
        <begin position="127"/>
        <end position="146"/>
    </location>
</feature>
<comment type="caution">
    <text evidence="9">The sequence shown here is derived from an EMBL/GenBank/DDBJ whole genome shotgun (WGS) entry which is preliminary data.</text>
</comment>
<dbReference type="InterPro" id="IPR036374">
    <property type="entry name" value="OxRdtase_Mopterin-bd_sf"/>
</dbReference>
<dbReference type="InterPro" id="IPR005066">
    <property type="entry name" value="MoCF_OxRdtse_dimer"/>
</dbReference>
<dbReference type="EMBL" id="JAVREJ010000002">
    <property type="protein sequence ID" value="MDT0348500.1"/>
    <property type="molecule type" value="Genomic_DNA"/>
</dbReference>
<evidence type="ECO:0000313" key="10">
    <source>
        <dbReference type="Proteomes" id="UP001183202"/>
    </source>
</evidence>
<dbReference type="InterPro" id="IPR008335">
    <property type="entry name" value="Mopterin_OxRdtase_euk"/>
</dbReference>
<reference evidence="10" key="1">
    <citation type="submission" date="2023-07" db="EMBL/GenBank/DDBJ databases">
        <title>30 novel species of actinomycetes from the DSMZ collection.</title>
        <authorList>
            <person name="Nouioui I."/>
        </authorList>
    </citation>
    <scope>NUCLEOTIDE SEQUENCE [LARGE SCALE GENOMIC DNA]</scope>
    <source>
        <strain evidence="10">DSM 45834</strain>
    </source>
</reference>
<accession>A0ABU2N3K1</accession>
<protein>
    <submittedName>
        <fullName evidence="9">Molybdopterin-dependent oxidoreductase</fullName>
    </submittedName>
</protein>
<evidence type="ECO:0000256" key="3">
    <source>
        <dbReference type="ARBA" id="ARBA00022723"/>
    </source>
</evidence>
<keyword evidence="6" id="KW-0472">Membrane</keyword>
<feature type="domain" description="Moybdenum cofactor oxidoreductase dimerisation" evidence="8">
    <location>
        <begin position="436"/>
        <end position="526"/>
    </location>
</feature>
<dbReference type="PRINTS" id="PR00407">
    <property type="entry name" value="EUMOPTERIN"/>
</dbReference>
<dbReference type="InterPro" id="IPR000572">
    <property type="entry name" value="OxRdtase_Mopterin-bd_dom"/>
</dbReference>
<dbReference type="Gene3D" id="3.90.420.10">
    <property type="entry name" value="Oxidoreductase, molybdopterin-binding domain"/>
    <property type="match status" value="1"/>
</dbReference>
<feature type="transmembrane region" description="Helical" evidence="6">
    <location>
        <begin position="16"/>
        <end position="40"/>
    </location>
</feature>
<evidence type="ECO:0000256" key="6">
    <source>
        <dbReference type="SAM" id="Phobius"/>
    </source>
</evidence>
<feature type="domain" description="Oxidoreductase molybdopterin-binding" evidence="7">
    <location>
        <begin position="254"/>
        <end position="406"/>
    </location>
</feature>
<gene>
    <name evidence="9" type="ORF">RM445_03065</name>
</gene>
<dbReference type="Gene3D" id="2.60.40.650">
    <property type="match status" value="1"/>
</dbReference>
<dbReference type="Pfam" id="PF03404">
    <property type="entry name" value="Mo-co_dimer"/>
    <property type="match status" value="1"/>
</dbReference>
<keyword evidence="3" id="KW-0479">Metal-binding</keyword>
<dbReference type="RefSeq" id="WP_311554428.1">
    <property type="nucleotide sequence ID" value="NZ_JAVREJ010000002.1"/>
</dbReference>
<feature type="transmembrane region" description="Helical" evidence="6">
    <location>
        <begin position="75"/>
        <end position="94"/>
    </location>
</feature>
<evidence type="ECO:0000256" key="1">
    <source>
        <dbReference type="ARBA" id="ARBA00001924"/>
    </source>
</evidence>
<comment type="cofactor">
    <cofactor evidence="1">
        <name>Mo-molybdopterin</name>
        <dbReference type="ChEBI" id="CHEBI:71302"/>
    </cofactor>
</comment>
<feature type="transmembrane region" description="Helical" evidence="6">
    <location>
        <begin position="101"/>
        <end position="121"/>
    </location>
</feature>
<dbReference type="SUPFAM" id="SSF81296">
    <property type="entry name" value="E set domains"/>
    <property type="match status" value="1"/>
</dbReference>
<keyword evidence="6" id="KW-1133">Transmembrane helix</keyword>
<sequence length="528" mass="54448">MPADQLAPPERIPRGYAAALGVTSVAVAVGAGHLAAALVAPAASPPLAVAAAAVRLAPLPVVEFATSTFGTADKLVLFVGVAVVLVAVAALAGLASRRRPLPAVAVVVALGVVAGAAAWTAPSFAQLDVVPALAATIVGVMAVRWLHRGLLPVPVEPSDPSPADADPGTVTRRGVLHGSAALGLVGAAAVVAGGAGQLLGRGVGDSRADVTRLLAAARVAPAPPVPPGADLTAFGAPSVITSNADFYRIDTALRVPALSATDWTLRIHGMVDRELTLSFADLLARPLVERTLTLTCVSNEVGGDLVSTARFVGVDLRDVLRDAGVRDGADQLLSTSVDGWTAGTPTAVVLEPDRGALLAVGMNGEALPREHGFPVRMVVPGLYGFVSATKWVTDLELTTFAARDAYWVQRGWAQQAPIKTQSRIDRPRAFGSVPAGPVLLAGTAWAQHTGVERVEVRADDGPWQTAELATEVNLDTWRMWRAELDLGPGRHVLQCRATDRSGATQPEQRTAPVPDGAAGWHSVVVTVS</sequence>